<reference evidence="10 11" key="1">
    <citation type="submission" date="2024-08" db="EMBL/GenBank/DDBJ databases">
        <title>Whole-genome sequencing of halo(alkali)philic microorganisms from hypersaline lakes.</title>
        <authorList>
            <person name="Sorokin D.Y."/>
            <person name="Merkel A.Y."/>
            <person name="Messina E."/>
            <person name="Yakimov M."/>
        </authorList>
    </citation>
    <scope>NUCLEOTIDE SEQUENCE [LARGE SCALE GENOMIC DNA]</scope>
    <source>
        <strain evidence="10 11">Cl-TMA</strain>
    </source>
</reference>
<keyword evidence="5 9" id="KW-0812">Transmembrane</keyword>
<protein>
    <submittedName>
        <fullName evidence="10">LPS export ABC transporter permease LptG</fullName>
    </submittedName>
</protein>
<dbReference type="InterPro" id="IPR030923">
    <property type="entry name" value="LptG"/>
</dbReference>
<comment type="subunit">
    <text evidence="8">Component of the lipopolysaccharide transport and assembly complex. The LptBFG transporter is composed of two ATP-binding proteins (LptB) and two transmembrane proteins (LptF and LptG).</text>
</comment>
<evidence type="ECO:0000256" key="8">
    <source>
        <dbReference type="ARBA" id="ARBA00026081"/>
    </source>
</evidence>
<dbReference type="RefSeq" id="WP_373655601.1">
    <property type="nucleotide sequence ID" value="NZ_JBGUAW010000005.1"/>
</dbReference>
<proteinExistence type="inferred from homology"/>
<evidence type="ECO:0000256" key="3">
    <source>
        <dbReference type="ARBA" id="ARBA00007725"/>
    </source>
</evidence>
<keyword evidence="4" id="KW-1003">Cell membrane</keyword>
<name>A0ABV4TWA2_9GAMM</name>
<dbReference type="EMBL" id="JBGUAW010000005">
    <property type="protein sequence ID" value="MFA9460815.1"/>
    <property type="molecule type" value="Genomic_DNA"/>
</dbReference>
<evidence type="ECO:0000256" key="7">
    <source>
        <dbReference type="ARBA" id="ARBA00023136"/>
    </source>
</evidence>
<feature type="transmembrane region" description="Helical" evidence="9">
    <location>
        <begin position="7"/>
        <end position="29"/>
    </location>
</feature>
<sequence>MKTVDRFLIGGFFARSALMLFLLTGIYLLSETLNYSGKLGEGGFGFVELLFYLAMRVPGILVEMAPFGALLGTLVLLGELARHAELTALRAGGMSLPRVARPLLLGGLVVTALTFILNDSVAGQLSYIADRYLEQQVKGRQQGRWLPGGGIWFQDGQWVVSATRVASSGSELRGVRLFRRGESGMLREMVEAERMVYEGGGWRLRKVQGISTEELVPREERDLAVPFRIQPSVLADLGKSPERMSFARLWDYVGKLKDQGQPVRGLAFSLWQKVTMPLACMIMVLVAAPFVTLNSRGGGRVGRLLAGIALGFAFHASNVLTGQLSTAGSLPPAAAAWLPILVFGTAGGVLLYRAR</sequence>
<evidence type="ECO:0000256" key="6">
    <source>
        <dbReference type="ARBA" id="ARBA00022989"/>
    </source>
</evidence>
<comment type="function">
    <text evidence="1">Part of the ABC transporter complex LptBFG involved in the translocation of lipopolysaccharide (LPS) from the inner membrane to the outer membrane.</text>
</comment>
<keyword evidence="6 9" id="KW-1133">Transmembrane helix</keyword>
<dbReference type="NCBIfam" id="TIGR04408">
    <property type="entry name" value="LptG_lptG"/>
    <property type="match status" value="1"/>
</dbReference>
<feature type="transmembrane region" description="Helical" evidence="9">
    <location>
        <begin position="99"/>
        <end position="117"/>
    </location>
</feature>
<dbReference type="Proteomes" id="UP001575181">
    <property type="component" value="Unassembled WGS sequence"/>
</dbReference>
<feature type="transmembrane region" description="Helical" evidence="9">
    <location>
        <begin position="304"/>
        <end position="322"/>
    </location>
</feature>
<comment type="subcellular location">
    <subcellularLocation>
        <location evidence="2">Cell membrane</location>
        <topology evidence="2">Multi-pass membrane protein</topology>
    </subcellularLocation>
</comment>
<evidence type="ECO:0000256" key="4">
    <source>
        <dbReference type="ARBA" id="ARBA00022475"/>
    </source>
</evidence>
<evidence type="ECO:0000313" key="11">
    <source>
        <dbReference type="Proteomes" id="UP001575181"/>
    </source>
</evidence>
<keyword evidence="11" id="KW-1185">Reference proteome</keyword>
<gene>
    <name evidence="10" type="primary">lptG</name>
    <name evidence="10" type="ORF">ACERLL_08250</name>
</gene>
<feature type="transmembrane region" description="Helical" evidence="9">
    <location>
        <begin position="49"/>
        <end position="78"/>
    </location>
</feature>
<evidence type="ECO:0000256" key="9">
    <source>
        <dbReference type="SAM" id="Phobius"/>
    </source>
</evidence>
<dbReference type="PANTHER" id="PTHR33529:SF2">
    <property type="entry name" value="LIPOPOLYSACCHARIDE EXPORT SYSTEM PERMEASE PROTEIN LPTG"/>
    <property type="match status" value="1"/>
</dbReference>
<organism evidence="10 11">
    <name type="scientific">Thiohalorhabdus methylotrophus</name>
    <dbReference type="NCBI Taxonomy" id="3242694"/>
    <lineage>
        <taxon>Bacteria</taxon>
        <taxon>Pseudomonadati</taxon>
        <taxon>Pseudomonadota</taxon>
        <taxon>Gammaproteobacteria</taxon>
        <taxon>Thiohalorhabdales</taxon>
        <taxon>Thiohalorhabdaceae</taxon>
        <taxon>Thiohalorhabdus</taxon>
    </lineage>
</organism>
<evidence type="ECO:0000313" key="10">
    <source>
        <dbReference type="EMBL" id="MFA9460815.1"/>
    </source>
</evidence>
<feature type="transmembrane region" description="Helical" evidence="9">
    <location>
        <begin position="274"/>
        <end position="292"/>
    </location>
</feature>
<dbReference type="PANTHER" id="PTHR33529">
    <property type="entry name" value="SLR0882 PROTEIN-RELATED"/>
    <property type="match status" value="1"/>
</dbReference>
<comment type="similarity">
    <text evidence="3">Belongs to the LptF/LptG family.</text>
</comment>
<evidence type="ECO:0000256" key="2">
    <source>
        <dbReference type="ARBA" id="ARBA00004651"/>
    </source>
</evidence>
<dbReference type="InterPro" id="IPR005495">
    <property type="entry name" value="LptG/LptF_permease"/>
</dbReference>
<evidence type="ECO:0000256" key="5">
    <source>
        <dbReference type="ARBA" id="ARBA00022692"/>
    </source>
</evidence>
<keyword evidence="7 9" id="KW-0472">Membrane</keyword>
<comment type="caution">
    <text evidence="10">The sequence shown here is derived from an EMBL/GenBank/DDBJ whole genome shotgun (WGS) entry which is preliminary data.</text>
</comment>
<accession>A0ABV4TWA2</accession>
<evidence type="ECO:0000256" key="1">
    <source>
        <dbReference type="ARBA" id="ARBA00002265"/>
    </source>
</evidence>
<dbReference type="Pfam" id="PF03739">
    <property type="entry name" value="LptF_LptG"/>
    <property type="match status" value="1"/>
</dbReference>
<feature type="transmembrane region" description="Helical" evidence="9">
    <location>
        <begin position="334"/>
        <end position="352"/>
    </location>
</feature>